<protein>
    <submittedName>
        <fullName evidence="1">Uncharacterized protein</fullName>
    </submittedName>
</protein>
<accession>A0A4R3PSY7</accession>
<dbReference type="AlphaFoldDB" id="A0A4R3PSY7"/>
<dbReference type="EMBL" id="SMBH01000032">
    <property type="protein sequence ID" value="TCU06301.1"/>
    <property type="molecule type" value="Genomic_DNA"/>
</dbReference>
<organism evidence="1 2">
    <name type="scientific">Rhizobium sullae</name>
    <name type="common">Rhizobium hedysari</name>
    <dbReference type="NCBI Taxonomy" id="50338"/>
    <lineage>
        <taxon>Bacteria</taxon>
        <taxon>Pseudomonadati</taxon>
        <taxon>Pseudomonadota</taxon>
        <taxon>Alphaproteobacteria</taxon>
        <taxon>Hyphomicrobiales</taxon>
        <taxon>Rhizobiaceae</taxon>
        <taxon>Rhizobium/Agrobacterium group</taxon>
        <taxon>Rhizobium</taxon>
    </lineage>
</organism>
<evidence type="ECO:0000313" key="1">
    <source>
        <dbReference type="EMBL" id="TCU06301.1"/>
    </source>
</evidence>
<evidence type="ECO:0000313" key="2">
    <source>
        <dbReference type="Proteomes" id="UP000294576"/>
    </source>
</evidence>
<name>A0A4R3PSY7_RHISU</name>
<proteinExistence type="predicted"/>
<dbReference type="Proteomes" id="UP000294576">
    <property type="component" value="Unassembled WGS sequence"/>
</dbReference>
<reference evidence="1 2" key="1">
    <citation type="submission" date="2019-03" db="EMBL/GenBank/DDBJ databases">
        <title>Genomic Encyclopedia of Type Strains, Phase IV (KMG-V): Genome sequencing to study the core and pangenomes of soil and plant-associated prokaryotes.</title>
        <authorList>
            <person name="Whitman W."/>
        </authorList>
    </citation>
    <scope>NUCLEOTIDE SEQUENCE [LARGE SCALE GENOMIC DNA]</scope>
    <source>
        <strain evidence="1 2">Hc14</strain>
    </source>
</reference>
<comment type="caution">
    <text evidence="1">The sequence shown here is derived from an EMBL/GenBank/DDBJ whole genome shotgun (WGS) entry which is preliminary data.</text>
</comment>
<sequence>MAAELDAPLADVVADCASEASPELPGKVKTGAAVHVDEEIVPMTRRLLEFPESPSGPAKSALLTQARKINLFKAV</sequence>
<gene>
    <name evidence="1" type="ORF">EV132_13234</name>
</gene>